<reference evidence="1" key="1">
    <citation type="submission" date="2014-11" db="EMBL/GenBank/DDBJ databases">
        <authorList>
            <person name="Amaro Gonzalez C."/>
        </authorList>
    </citation>
    <scope>NUCLEOTIDE SEQUENCE</scope>
</reference>
<reference evidence="1" key="2">
    <citation type="journal article" date="2015" name="Fish Shellfish Immunol.">
        <title>Early steps in the European eel (Anguilla anguilla)-Vibrio vulnificus interaction in the gills: Role of the RtxA13 toxin.</title>
        <authorList>
            <person name="Callol A."/>
            <person name="Pajuelo D."/>
            <person name="Ebbesson L."/>
            <person name="Teles M."/>
            <person name="MacKenzie S."/>
            <person name="Amaro C."/>
        </authorList>
    </citation>
    <scope>NUCLEOTIDE SEQUENCE</scope>
</reference>
<name>A0A0E9SIM1_ANGAN</name>
<accession>A0A0E9SIM1</accession>
<evidence type="ECO:0000313" key="1">
    <source>
        <dbReference type="EMBL" id="JAH40333.1"/>
    </source>
</evidence>
<dbReference type="EMBL" id="GBXM01068244">
    <property type="protein sequence ID" value="JAH40333.1"/>
    <property type="molecule type" value="Transcribed_RNA"/>
</dbReference>
<sequence>MSRTIFQTCVKFINISDVFGWTTTAGPAVQK</sequence>
<dbReference type="AlphaFoldDB" id="A0A0E9SIM1"/>
<protein>
    <submittedName>
        <fullName evidence="1">Uncharacterized protein</fullName>
    </submittedName>
</protein>
<organism evidence="1">
    <name type="scientific">Anguilla anguilla</name>
    <name type="common">European freshwater eel</name>
    <name type="synonym">Muraena anguilla</name>
    <dbReference type="NCBI Taxonomy" id="7936"/>
    <lineage>
        <taxon>Eukaryota</taxon>
        <taxon>Metazoa</taxon>
        <taxon>Chordata</taxon>
        <taxon>Craniata</taxon>
        <taxon>Vertebrata</taxon>
        <taxon>Euteleostomi</taxon>
        <taxon>Actinopterygii</taxon>
        <taxon>Neopterygii</taxon>
        <taxon>Teleostei</taxon>
        <taxon>Anguilliformes</taxon>
        <taxon>Anguillidae</taxon>
        <taxon>Anguilla</taxon>
    </lineage>
</organism>
<proteinExistence type="predicted"/>